<organism evidence="1 2">
    <name type="scientific">Rhodoblastus sphagnicola</name>
    <dbReference type="NCBI Taxonomy" id="333368"/>
    <lineage>
        <taxon>Bacteria</taxon>
        <taxon>Pseudomonadati</taxon>
        <taxon>Pseudomonadota</taxon>
        <taxon>Alphaproteobacteria</taxon>
        <taxon>Hyphomicrobiales</taxon>
        <taxon>Rhodoblastaceae</taxon>
        <taxon>Rhodoblastus</taxon>
    </lineage>
</organism>
<evidence type="ECO:0000313" key="2">
    <source>
        <dbReference type="Proteomes" id="UP000239089"/>
    </source>
</evidence>
<protein>
    <submittedName>
        <fullName evidence="1">Uncharacterized protein</fullName>
    </submittedName>
</protein>
<gene>
    <name evidence="1" type="ORF">CCR94_00170</name>
</gene>
<dbReference type="AlphaFoldDB" id="A0A2S6NHI5"/>
<dbReference type="Proteomes" id="UP000239089">
    <property type="component" value="Unassembled WGS sequence"/>
</dbReference>
<feature type="non-terminal residue" evidence="1">
    <location>
        <position position="1"/>
    </location>
</feature>
<accession>A0A2S6NHI5</accession>
<proteinExistence type="predicted"/>
<comment type="caution">
    <text evidence="1">The sequence shown here is derived from an EMBL/GenBank/DDBJ whole genome shotgun (WGS) entry which is preliminary data.</text>
</comment>
<evidence type="ECO:0000313" key="1">
    <source>
        <dbReference type="EMBL" id="PPQ34067.1"/>
    </source>
</evidence>
<sequence>SWVHAYYAQNTEAALAAACQQNEFYHASSTYCYDDRRVVHTLRPDGTTTKPGLDWRVNESALRKAEAAAAREARHSRPIEP</sequence>
<keyword evidence="2" id="KW-1185">Reference proteome</keyword>
<dbReference type="EMBL" id="NHSJ01000006">
    <property type="protein sequence ID" value="PPQ34067.1"/>
    <property type="molecule type" value="Genomic_DNA"/>
</dbReference>
<name>A0A2S6NHI5_9HYPH</name>
<reference evidence="1 2" key="1">
    <citation type="journal article" date="2018" name="Arch. Microbiol.">
        <title>New insights into the metabolic potential of the phototrophic purple bacterium Rhodopila globiformis DSM 161(T) from its draft genome sequence and evidence for a vanadium-dependent nitrogenase.</title>
        <authorList>
            <person name="Imhoff J.F."/>
            <person name="Rahn T."/>
            <person name="Kunzel S."/>
            <person name="Neulinger S.C."/>
        </authorList>
    </citation>
    <scope>NUCLEOTIDE SEQUENCE [LARGE SCALE GENOMIC DNA]</scope>
    <source>
        <strain evidence="1 2">DSM 16996</strain>
    </source>
</reference>
<dbReference type="RefSeq" id="WP_206605733.1">
    <property type="nucleotide sequence ID" value="NZ_NHSJ01000006.1"/>
</dbReference>